<dbReference type="GO" id="GO:0005576">
    <property type="term" value="C:extracellular region"/>
    <property type="evidence" value="ECO:0007669"/>
    <property type="project" value="UniProtKB-SubCell"/>
</dbReference>
<keyword evidence="2" id="KW-0964">Secreted</keyword>
<dbReference type="SUPFAM" id="SSF51126">
    <property type="entry name" value="Pectin lyase-like"/>
    <property type="match status" value="1"/>
</dbReference>
<comment type="subcellular location">
    <subcellularLocation>
        <location evidence="1">Secreted</location>
    </subcellularLocation>
</comment>
<feature type="domain" description="Right handed beta helix" evidence="6">
    <location>
        <begin position="267"/>
        <end position="450"/>
    </location>
</feature>
<dbReference type="InterPro" id="IPR012334">
    <property type="entry name" value="Pectin_lyas_fold"/>
</dbReference>
<dbReference type="Pfam" id="PF07602">
    <property type="entry name" value="DUF1565"/>
    <property type="match status" value="1"/>
</dbReference>
<name>A0A7W5H400_9BACT</name>
<evidence type="ECO:0000259" key="5">
    <source>
        <dbReference type="Pfam" id="PF07602"/>
    </source>
</evidence>
<evidence type="ECO:0000256" key="4">
    <source>
        <dbReference type="SAM" id="SignalP"/>
    </source>
</evidence>
<evidence type="ECO:0000259" key="6">
    <source>
        <dbReference type="Pfam" id="PF13229"/>
    </source>
</evidence>
<proteinExistence type="predicted"/>
<organism evidence="7 8">
    <name type="scientific">Aporhodopirellula rubra</name>
    <dbReference type="NCBI Taxonomy" id="980271"/>
    <lineage>
        <taxon>Bacteria</taxon>
        <taxon>Pseudomonadati</taxon>
        <taxon>Planctomycetota</taxon>
        <taxon>Planctomycetia</taxon>
        <taxon>Pirellulales</taxon>
        <taxon>Pirellulaceae</taxon>
        <taxon>Aporhodopirellula</taxon>
    </lineage>
</organism>
<gene>
    <name evidence="7" type="ORF">FHS27_000616</name>
</gene>
<dbReference type="SMART" id="SM00710">
    <property type="entry name" value="PbH1"/>
    <property type="match status" value="6"/>
</dbReference>
<dbReference type="InterPro" id="IPR052052">
    <property type="entry name" value="Polysaccharide_Lyase_9"/>
</dbReference>
<dbReference type="InterPro" id="IPR011050">
    <property type="entry name" value="Pectin_lyase_fold/virulence"/>
</dbReference>
<dbReference type="GO" id="GO:0016837">
    <property type="term" value="F:carbon-oxygen lyase activity, acting on polysaccharides"/>
    <property type="evidence" value="ECO:0007669"/>
    <property type="project" value="TreeGrafter"/>
</dbReference>
<feature type="chain" id="PRO_5030557566" description="Right handed beta helix domain-containing protein" evidence="4">
    <location>
        <begin position="24"/>
        <end position="679"/>
    </location>
</feature>
<dbReference type="RefSeq" id="WP_246419042.1">
    <property type="nucleotide sequence ID" value="NZ_JACHXU010000002.1"/>
</dbReference>
<comment type="caution">
    <text evidence="7">The sequence shown here is derived from an EMBL/GenBank/DDBJ whole genome shotgun (WGS) entry which is preliminary data.</text>
</comment>
<dbReference type="InterPro" id="IPR039448">
    <property type="entry name" value="Beta_helix"/>
</dbReference>
<dbReference type="PANTHER" id="PTHR40088:SF2">
    <property type="entry name" value="SECRETED SUGAR HYDROLASE"/>
    <property type="match status" value="1"/>
</dbReference>
<dbReference type="AlphaFoldDB" id="A0A7W5H400"/>
<dbReference type="Pfam" id="PF13229">
    <property type="entry name" value="Beta_helix"/>
    <property type="match status" value="1"/>
</dbReference>
<dbReference type="InterPro" id="IPR011459">
    <property type="entry name" value="DUF1565"/>
</dbReference>
<dbReference type="EMBL" id="JACHXU010000002">
    <property type="protein sequence ID" value="MBB3204849.1"/>
    <property type="molecule type" value="Genomic_DNA"/>
</dbReference>
<evidence type="ECO:0000256" key="3">
    <source>
        <dbReference type="ARBA" id="ARBA00022729"/>
    </source>
</evidence>
<dbReference type="Gene3D" id="2.160.20.10">
    <property type="entry name" value="Single-stranded right-handed beta-helix, Pectin lyase-like"/>
    <property type="match status" value="2"/>
</dbReference>
<keyword evidence="8" id="KW-1185">Reference proteome</keyword>
<dbReference type="Proteomes" id="UP000536179">
    <property type="component" value="Unassembled WGS sequence"/>
</dbReference>
<sequence>MMRNSFAALLTVVFMATASHCIAATYVVSTSGNDNHPGTASRPFQTISRAAQSAMPGDTVLVRPGVYRERVSPPRGGHPGKPITYRGTSFGHVLIKGSDLWTPEWTEHSAGVYFAVPSESMFTDDSYLDSPNPFRVPLASTPYNRQGKPEQERFGYGNPDLAYNCGQVIVDSVLLKQVPFLDEVKQHPGTWTFDSETGRIYIHFGDQSPAHRTIEITTRRRIFAPHTLGLGHITVEGFVMEHCGNNYPTNFWNTPKWAQAGAFGLRGGHHWIVRNNMIRYANAAAMDIGSRGGDNESASDHSPTIADAGNDNLIESNYFVDNGAAGVIGSGSLRIQIRDNVIMRNNTLGFIGNKRYEHAGIKCHGIRDGLIEGNYVADNPLNDGIWLDNQFPGTRITRNVVVNNGVKGIFLEMSDQGWDSAFVDNNILIGNQLNQFYVHDAAGSTVMHNLIANSPDDSRNGQGAYIYQVTARTRTYYHSLLNNLFVNHKSMMDVNYPSHRGGPQRFDHNVYDTTPDQRVFRINSASDKPSPWTDDEFINLIDQELGDASTGHESIDGGTKANLTFEQWKTFWSAHDLPNDQNSVLQKGMTVSYSPESQQLRVVVPFDPTRVGSTERSEVTGDFRNAPLARDGSNLPGPFQSLKQGVNTFHLWNGLPILEKDTLPNPTKVGDTDKGVRLN</sequence>
<reference evidence="7 8" key="1">
    <citation type="submission" date="2020-08" db="EMBL/GenBank/DDBJ databases">
        <title>Genomic Encyclopedia of Type Strains, Phase III (KMG-III): the genomes of soil and plant-associated and newly described type strains.</title>
        <authorList>
            <person name="Whitman W."/>
        </authorList>
    </citation>
    <scope>NUCLEOTIDE SEQUENCE [LARGE SCALE GENOMIC DNA]</scope>
    <source>
        <strain evidence="7 8">CECT 8075</strain>
    </source>
</reference>
<protein>
    <recommendedName>
        <fullName evidence="9">Right handed beta helix domain-containing protein</fullName>
    </recommendedName>
</protein>
<evidence type="ECO:0000256" key="1">
    <source>
        <dbReference type="ARBA" id="ARBA00004613"/>
    </source>
</evidence>
<evidence type="ECO:0000313" key="8">
    <source>
        <dbReference type="Proteomes" id="UP000536179"/>
    </source>
</evidence>
<dbReference type="InterPro" id="IPR006626">
    <property type="entry name" value="PbH1"/>
</dbReference>
<feature type="signal peptide" evidence="4">
    <location>
        <begin position="1"/>
        <end position="23"/>
    </location>
</feature>
<evidence type="ECO:0000313" key="7">
    <source>
        <dbReference type="EMBL" id="MBB3204849.1"/>
    </source>
</evidence>
<dbReference type="PANTHER" id="PTHR40088">
    <property type="entry name" value="PECTATE LYASE (EUROFUNG)"/>
    <property type="match status" value="1"/>
</dbReference>
<evidence type="ECO:0008006" key="9">
    <source>
        <dbReference type="Google" id="ProtNLM"/>
    </source>
</evidence>
<keyword evidence="3 4" id="KW-0732">Signal</keyword>
<feature type="domain" description="DUF1565" evidence="5">
    <location>
        <begin position="31"/>
        <end position="69"/>
    </location>
</feature>
<evidence type="ECO:0000256" key="2">
    <source>
        <dbReference type="ARBA" id="ARBA00022525"/>
    </source>
</evidence>
<accession>A0A7W5H400</accession>